<evidence type="ECO:0000313" key="2">
    <source>
        <dbReference type="EMBL" id="GIF77858.1"/>
    </source>
</evidence>
<dbReference type="RefSeq" id="WP_203718710.1">
    <property type="nucleotide sequence ID" value="NZ_BONE01000106.1"/>
</dbReference>
<feature type="domain" description="Right handed beta helix" evidence="1">
    <location>
        <begin position="160"/>
        <end position="295"/>
    </location>
</feature>
<organism evidence="2 3">
    <name type="scientific">Asanoa siamensis</name>
    <dbReference type="NCBI Taxonomy" id="926357"/>
    <lineage>
        <taxon>Bacteria</taxon>
        <taxon>Bacillati</taxon>
        <taxon>Actinomycetota</taxon>
        <taxon>Actinomycetes</taxon>
        <taxon>Micromonosporales</taxon>
        <taxon>Micromonosporaceae</taxon>
        <taxon>Asanoa</taxon>
    </lineage>
</organism>
<reference evidence="2 3" key="1">
    <citation type="submission" date="2021-01" db="EMBL/GenBank/DDBJ databases">
        <title>Whole genome shotgun sequence of Asanoa siamensis NBRC 107932.</title>
        <authorList>
            <person name="Komaki H."/>
            <person name="Tamura T."/>
        </authorList>
    </citation>
    <scope>NUCLEOTIDE SEQUENCE [LARGE SCALE GENOMIC DNA]</scope>
    <source>
        <strain evidence="2 3">NBRC 107932</strain>
    </source>
</reference>
<evidence type="ECO:0000259" key="1">
    <source>
        <dbReference type="Pfam" id="PF13229"/>
    </source>
</evidence>
<dbReference type="Pfam" id="PF13229">
    <property type="entry name" value="Beta_helix"/>
    <property type="match status" value="1"/>
</dbReference>
<dbReference type="Gene3D" id="2.160.20.10">
    <property type="entry name" value="Single-stranded right-handed beta-helix, Pectin lyase-like"/>
    <property type="match status" value="1"/>
</dbReference>
<protein>
    <recommendedName>
        <fullName evidence="1">Right handed beta helix domain-containing protein</fullName>
    </recommendedName>
</protein>
<proteinExistence type="predicted"/>
<dbReference type="InterPro" id="IPR006311">
    <property type="entry name" value="TAT_signal"/>
</dbReference>
<sequence length="366" mass="38188">MVDIRSTPDSGGGRAGVPSRRALLRGSGLAAAGLAGVATTTMLDPTAAHAAPVGPWEYVAPGASIQSAISSGAKAIQLGAGRYTITTPIAPTPGCTIRGVGQRTEILAGAAMASMIEIGGGNPVDGVYIGDLVLDCASKATNGIDLNIVGTTGNYKGEPDSMCRLDNLWVYNPVLDGIVYRGSDTQATSTSRVRVRGAGQYGFHVNAPDNWWTACEATTRASTGANAGFYIGANAANNFFQACKAWYVRGYGWHVRSTRNKFVGCEAQDTKAHGWYVEWDRNTFVGCVADTAGMYDVSGTPNTADGFYLAPGLETALVGCQAFDRRPGGHAAQQRYGFNVPAGMVSSGRLAAPTGWDNTSGLINQR</sequence>
<dbReference type="SUPFAM" id="SSF51126">
    <property type="entry name" value="Pectin lyase-like"/>
    <property type="match status" value="1"/>
</dbReference>
<name>A0ABQ4D3J7_9ACTN</name>
<dbReference type="Proteomes" id="UP000604117">
    <property type="component" value="Unassembled WGS sequence"/>
</dbReference>
<gene>
    <name evidence="2" type="ORF">Asi02nite_73760</name>
</gene>
<accession>A0ABQ4D3J7</accession>
<dbReference type="PROSITE" id="PS51318">
    <property type="entry name" value="TAT"/>
    <property type="match status" value="1"/>
</dbReference>
<dbReference type="InterPro" id="IPR039448">
    <property type="entry name" value="Beta_helix"/>
</dbReference>
<comment type="caution">
    <text evidence="2">The sequence shown here is derived from an EMBL/GenBank/DDBJ whole genome shotgun (WGS) entry which is preliminary data.</text>
</comment>
<dbReference type="EMBL" id="BONE01000106">
    <property type="protein sequence ID" value="GIF77858.1"/>
    <property type="molecule type" value="Genomic_DNA"/>
</dbReference>
<evidence type="ECO:0000313" key="3">
    <source>
        <dbReference type="Proteomes" id="UP000604117"/>
    </source>
</evidence>
<dbReference type="InterPro" id="IPR012334">
    <property type="entry name" value="Pectin_lyas_fold"/>
</dbReference>
<keyword evidence="3" id="KW-1185">Reference proteome</keyword>
<dbReference type="InterPro" id="IPR011050">
    <property type="entry name" value="Pectin_lyase_fold/virulence"/>
</dbReference>